<organism evidence="1 2">
    <name type="scientific">Devosia pacifica</name>
    <dbReference type="NCBI Taxonomy" id="1335967"/>
    <lineage>
        <taxon>Bacteria</taxon>
        <taxon>Pseudomonadati</taxon>
        <taxon>Pseudomonadota</taxon>
        <taxon>Alphaproteobacteria</taxon>
        <taxon>Hyphomicrobiales</taxon>
        <taxon>Devosiaceae</taxon>
        <taxon>Devosia</taxon>
    </lineage>
</organism>
<dbReference type="RefSeq" id="WP_189422952.1">
    <property type="nucleotide sequence ID" value="NZ_BMZE01000001.1"/>
</dbReference>
<protein>
    <submittedName>
        <fullName evidence="1">Uncharacterized protein</fullName>
    </submittedName>
</protein>
<evidence type="ECO:0000313" key="2">
    <source>
        <dbReference type="Proteomes" id="UP000646579"/>
    </source>
</evidence>
<proteinExistence type="predicted"/>
<name>A0A918RY30_9HYPH</name>
<keyword evidence="2" id="KW-1185">Reference proteome</keyword>
<comment type="caution">
    <text evidence="1">The sequence shown here is derived from an EMBL/GenBank/DDBJ whole genome shotgun (WGS) entry which is preliminary data.</text>
</comment>
<dbReference type="AlphaFoldDB" id="A0A918RY30"/>
<sequence length="79" mass="8603">MPTPINPADRVPKGDHNRRLDLGLELEQLAAEAGVTPDQLHEYETTSPDHDFDTSVAERVGAALERLEANPPSSQSVKT</sequence>
<dbReference type="Proteomes" id="UP000646579">
    <property type="component" value="Unassembled WGS sequence"/>
</dbReference>
<reference evidence="1" key="1">
    <citation type="journal article" date="2014" name="Int. J. Syst. Evol. Microbiol.">
        <title>Complete genome sequence of Corynebacterium casei LMG S-19264T (=DSM 44701T), isolated from a smear-ripened cheese.</title>
        <authorList>
            <consortium name="US DOE Joint Genome Institute (JGI-PGF)"/>
            <person name="Walter F."/>
            <person name="Albersmeier A."/>
            <person name="Kalinowski J."/>
            <person name="Ruckert C."/>
        </authorList>
    </citation>
    <scope>NUCLEOTIDE SEQUENCE</scope>
    <source>
        <strain evidence="1">KCTC 32437</strain>
    </source>
</reference>
<reference evidence="1" key="2">
    <citation type="submission" date="2020-09" db="EMBL/GenBank/DDBJ databases">
        <authorList>
            <person name="Sun Q."/>
            <person name="Kim S."/>
        </authorList>
    </citation>
    <scope>NUCLEOTIDE SEQUENCE</scope>
    <source>
        <strain evidence="1">KCTC 32437</strain>
    </source>
</reference>
<dbReference type="EMBL" id="BMZE01000001">
    <property type="protein sequence ID" value="GHA13093.1"/>
    <property type="molecule type" value="Genomic_DNA"/>
</dbReference>
<evidence type="ECO:0000313" key="1">
    <source>
        <dbReference type="EMBL" id="GHA13093.1"/>
    </source>
</evidence>
<accession>A0A918RY30</accession>
<gene>
    <name evidence="1" type="ORF">GCM10007989_04580</name>
</gene>